<reference evidence="15" key="1">
    <citation type="journal article" date="2012" name="PLoS ONE">
        <title>Gene sets for utilization of primary and secondary nutrition supplies in the distal gut of endangered iberian lynx.</title>
        <authorList>
            <person name="Alcaide M."/>
            <person name="Messina E."/>
            <person name="Richter M."/>
            <person name="Bargiela R."/>
            <person name="Peplies J."/>
            <person name="Huws S.A."/>
            <person name="Newbold C.J."/>
            <person name="Golyshin P.N."/>
            <person name="Simon M.A."/>
            <person name="Lopez G."/>
            <person name="Yakimov M.M."/>
            <person name="Ferrer M."/>
        </authorList>
    </citation>
    <scope>NUCLEOTIDE SEQUENCE</scope>
</reference>
<dbReference type="InterPro" id="IPR017871">
    <property type="entry name" value="ABC_transporter-like_CS"/>
</dbReference>
<accession>J9FR30</accession>
<comment type="subcellular location">
    <subcellularLocation>
        <location evidence="1">Cell membrane</location>
        <topology evidence="1">Multi-pass membrane protein</topology>
    </subcellularLocation>
</comment>
<dbReference type="PANTHER" id="PTHR24221">
    <property type="entry name" value="ATP-BINDING CASSETTE SUB-FAMILY B"/>
    <property type="match status" value="1"/>
</dbReference>
<feature type="transmembrane region" description="Helical" evidence="11">
    <location>
        <begin position="283"/>
        <end position="305"/>
    </location>
</feature>
<feature type="transmembrane region" description="Helical" evidence="11">
    <location>
        <begin position="178"/>
        <end position="198"/>
    </location>
</feature>
<dbReference type="PANTHER" id="PTHR24221:SF654">
    <property type="entry name" value="ATP-BINDING CASSETTE SUB-FAMILY B MEMBER 6"/>
    <property type="match status" value="1"/>
</dbReference>
<evidence type="ECO:0000256" key="3">
    <source>
        <dbReference type="ARBA" id="ARBA00022475"/>
    </source>
</evidence>
<dbReference type="Gene3D" id="1.20.1560.10">
    <property type="entry name" value="ABC transporter type 1, transmembrane domain"/>
    <property type="match status" value="1"/>
</dbReference>
<evidence type="ECO:0000259" key="13">
    <source>
        <dbReference type="PROSITE" id="PS50929"/>
    </source>
</evidence>
<evidence type="ECO:0000256" key="4">
    <source>
        <dbReference type="ARBA" id="ARBA00022692"/>
    </source>
</evidence>
<dbReference type="Pfam" id="PF00664">
    <property type="entry name" value="ABC_membrane"/>
    <property type="match status" value="1"/>
</dbReference>
<dbReference type="GO" id="GO:0008233">
    <property type="term" value="F:peptidase activity"/>
    <property type="evidence" value="ECO:0007669"/>
    <property type="project" value="InterPro"/>
</dbReference>
<dbReference type="EMBL" id="AMCI01009234">
    <property type="protein sequence ID" value="EJW89829.1"/>
    <property type="molecule type" value="Genomic_DNA"/>
</dbReference>
<evidence type="ECO:0000256" key="6">
    <source>
        <dbReference type="ARBA" id="ARBA00022840"/>
    </source>
</evidence>
<feature type="transmembrane region" description="Helical" evidence="11">
    <location>
        <begin position="311"/>
        <end position="331"/>
    </location>
</feature>
<evidence type="ECO:0000256" key="10">
    <source>
        <dbReference type="ARBA" id="ARBA00043264"/>
    </source>
</evidence>
<dbReference type="GO" id="GO:0006508">
    <property type="term" value="P:proteolysis"/>
    <property type="evidence" value="ECO:0007669"/>
    <property type="project" value="InterPro"/>
</dbReference>
<organism evidence="15">
    <name type="scientific">gut metagenome</name>
    <dbReference type="NCBI Taxonomy" id="749906"/>
    <lineage>
        <taxon>unclassified sequences</taxon>
        <taxon>metagenomes</taxon>
        <taxon>organismal metagenomes</taxon>
    </lineage>
</organism>
<dbReference type="Gene3D" id="3.90.70.10">
    <property type="entry name" value="Cysteine proteinases"/>
    <property type="match status" value="1"/>
</dbReference>
<dbReference type="Pfam" id="PF03412">
    <property type="entry name" value="Peptidase_C39"/>
    <property type="match status" value="1"/>
</dbReference>
<evidence type="ECO:0000256" key="7">
    <source>
        <dbReference type="ARBA" id="ARBA00022927"/>
    </source>
</evidence>
<keyword evidence="2" id="KW-0813">Transport</keyword>
<evidence type="ECO:0000256" key="9">
    <source>
        <dbReference type="ARBA" id="ARBA00023136"/>
    </source>
</evidence>
<dbReference type="FunFam" id="3.40.50.300:FF:000221">
    <property type="entry name" value="Multidrug ABC transporter ATP-binding protein"/>
    <property type="match status" value="1"/>
</dbReference>
<keyword evidence="9 11" id="KW-0472">Membrane</keyword>
<gene>
    <name evidence="15" type="ORF">EVA_22066</name>
</gene>
<dbReference type="PROSITE" id="PS00211">
    <property type="entry name" value="ABC_TRANSPORTER_1"/>
    <property type="match status" value="1"/>
</dbReference>
<dbReference type="GO" id="GO:0015031">
    <property type="term" value="P:protein transport"/>
    <property type="evidence" value="ECO:0007669"/>
    <property type="project" value="UniProtKB-KW"/>
</dbReference>
<protein>
    <submittedName>
        <fullName evidence="15">Peptide-transporting ATPase</fullName>
    </submittedName>
</protein>
<dbReference type="GO" id="GO:0016887">
    <property type="term" value="F:ATP hydrolysis activity"/>
    <property type="evidence" value="ECO:0007669"/>
    <property type="project" value="InterPro"/>
</dbReference>
<dbReference type="SUPFAM" id="SSF90123">
    <property type="entry name" value="ABC transporter transmembrane region"/>
    <property type="match status" value="1"/>
</dbReference>
<dbReference type="SUPFAM" id="SSF52540">
    <property type="entry name" value="P-loop containing nucleoside triphosphate hydrolases"/>
    <property type="match status" value="1"/>
</dbReference>
<dbReference type="PROSITE" id="PS50929">
    <property type="entry name" value="ABC_TM1F"/>
    <property type="match status" value="1"/>
</dbReference>
<evidence type="ECO:0000259" key="14">
    <source>
        <dbReference type="PROSITE" id="PS50990"/>
    </source>
</evidence>
<dbReference type="InterPro" id="IPR003593">
    <property type="entry name" value="AAA+_ATPase"/>
</dbReference>
<dbReference type="PROSITE" id="PS50893">
    <property type="entry name" value="ABC_TRANSPORTER_2"/>
    <property type="match status" value="1"/>
</dbReference>
<feature type="domain" description="ABC transporter" evidence="12">
    <location>
        <begin position="488"/>
        <end position="723"/>
    </location>
</feature>
<feature type="domain" description="Peptidase C39" evidence="14">
    <location>
        <begin position="10"/>
        <end position="136"/>
    </location>
</feature>
<dbReference type="GO" id="GO:0043213">
    <property type="term" value="P:bacteriocin transport"/>
    <property type="evidence" value="ECO:0007669"/>
    <property type="project" value="UniProtKB-KW"/>
</dbReference>
<keyword evidence="3" id="KW-1003">Cell membrane</keyword>
<evidence type="ECO:0000313" key="15">
    <source>
        <dbReference type="EMBL" id="EJW89829.1"/>
    </source>
</evidence>
<dbReference type="Gene3D" id="3.40.50.300">
    <property type="entry name" value="P-loop containing nucleotide triphosphate hydrolases"/>
    <property type="match status" value="1"/>
</dbReference>
<dbReference type="SMART" id="SM00382">
    <property type="entry name" value="AAA"/>
    <property type="match status" value="1"/>
</dbReference>
<keyword evidence="7" id="KW-0653">Protein transport</keyword>
<keyword evidence="6" id="KW-0067">ATP-binding</keyword>
<dbReference type="PROSITE" id="PS50990">
    <property type="entry name" value="PEPTIDASE_C39"/>
    <property type="match status" value="1"/>
</dbReference>
<evidence type="ECO:0000259" key="12">
    <source>
        <dbReference type="PROSITE" id="PS50893"/>
    </source>
</evidence>
<name>J9FR30_9ZZZZ</name>
<evidence type="ECO:0000256" key="5">
    <source>
        <dbReference type="ARBA" id="ARBA00022741"/>
    </source>
</evidence>
<keyword evidence="10" id="KW-0080">Bacteriocin transport</keyword>
<evidence type="ECO:0000256" key="8">
    <source>
        <dbReference type="ARBA" id="ARBA00022989"/>
    </source>
</evidence>
<dbReference type="GO" id="GO:0005524">
    <property type="term" value="F:ATP binding"/>
    <property type="evidence" value="ECO:0007669"/>
    <property type="project" value="UniProtKB-KW"/>
</dbReference>
<dbReference type="InterPro" id="IPR036640">
    <property type="entry name" value="ABC1_TM_sf"/>
</dbReference>
<dbReference type="CDD" id="cd18571">
    <property type="entry name" value="ABC_6TM_peptidase_like"/>
    <property type="match status" value="1"/>
</dbReference>
<evidence type="ECO:0000256" key="2">
    <source>
        <dbReference type="ARBA" id="ARBA00022448"/>
    </source>
</evidence>
<evidence type="ECO:0000256" key="11">
    <source>
        <dbReference type="SAM" id="Phobius"/>
    </source>
</evidence>
<feature type="transmembrane region" description="Helical" evidence="11">
    <location>
        <begin position="210"/>
        <end position="236"/>
    </location>
</feature>
<keyword evidence="4 11" id="KW-0812">Transmembrane</keyword>
<dbReference type="GO" id="GO:0005886">
    <property type="term" value="C:plasma membrane"/>
    <property type="evidence" value="ECO:0007669"/>
    <property type="project" value="UniProtKB-SubCell"/>
</dbReference>
<dbReference type="InterPro" id="IPR011527">
    <property type="entry name" value="ABC1_TM_dom"/>
</dbReference>
<proteinExistence type="predicted"/>
<dbReference type="Pfam" id="PF00005">
    <property type="entry name" value="ABC_tran"/>
    <property type="match status" value="1"/>
</dbReference>
<dbReference type="AlphaFoldDB" id="J9FR30"/>
<dbReference type="InterPro" id="IPR003439">
    <property type="entry name" value="ABC_transporter-like_ATP-bd"/>
</dbReference>
<feature type="domain" description="ABC transmembrane type-1" evidence="13">
    <location>
        <begin position="178"/>
        <end position="455"/>
    </location>
</feature>
<evidence type="ECO:0000256" key="1">
    <source>
        <dbReference type="ARBA" id="ARBA00004651"/>
    </source>
</evidence>
<comment type="caution">
    <text evidence="15">The sequence shown here is derived from an EMBL/GenBank/DDBJ whole genome shotgun (WGS) entry which is preliminary data.</text>
</comment>
<sequence length="729" mass="82930">MSQGIKFTRQFDQMDCGPACIRMVASAFGKDYPLSYLRSLAHLTREGVSVAGIRDALRAIGMESATFEMTLEQLRGQCPLPAILHWEQNHFVVLYDVRRNRWTRKWKYCVANPAYGKHTFDEEGFAHYWLNGDKGVVVALEPTEEFYRKDPIRQKHSFVRFARRYVWPYRWEMSQSSLSMLFGLLLSLITPFLTQAMVDDGIGMRDMNLIVSILLAQLFIFLGTFSMGLIGSWVSLYMTTRIRIHILSDYLAKLLRLPMTFFDTKSVGDYQQRLGDHGRLQGFVTYSTLQTLFSLFSAPFYLLIIGWYSPVILAAFIVMTALSTGWMAYFFRRRKVLDYEQFKVSAENQNRQFEMLQGITDIKLNAFDDYKLQEWRDLQERQYAMSQKALKLGQIQQTGFTFIGQLRNIFITCWIAAEVVNGNLTLGMMMSISALIGQVSAPLSQLIGFLQQFQDARISLERSEEVHLCADEDGSQQEDVPANRPLDIEVRHLTFSYTGSLGTPALSDVSFTVPAGKMTAIVGESGSGKTTLMKLLLKFYAPTSGEIRWGNAPSEVCTAKSIRKASGIVMQDNFLFSDTILRNICLGEPEDEARLEEAVRMACLDGYLSKQPLGLYTKVGSEGIGVSGGEKQRIMIARAIYKNPQYLLLDEATSSLDAENERRITEALEQKFNDRTRIVIAHRLSTVRHADRIIVLRRGKVVEQGTHAQLVSQRGYYFELIQNQLELAE</sequence>
<dbReference type="InterPro" id="IPR039421">
    <property type="entry name" value="Type_1_exporter"/>
</dbReference>
<keyword evidence="8 11" id="KW-1133">Transmembrane helix</keyword>
<dbReference type="GO" id="GO:0034040">
    <property type="term" value="F:ATPase-coupled lipid transmembrane transporter activity"/>
    <property type="evidence" value="ECO:0007669"/>
    <property type="project" value="TreeGrafter"/>
</dbReference>
<keyword evidence="5" id="KW-0547">Nucleotide-binding</keyword>
<dbReference type="InterPro" id="IPR005074">
    <property type="entry name" value="Peptidase_C39"/>
</dbReference>
<dbReference type="InterPro" id="IPR027417">
    <property type="entry name" value="P-loop_NTPase"/>
</dbReference>
<dbReference type="GO" id="GO:0140359">
    <property type="term" value="F:ABC-type transporter activity"/>
    <property type="evidence" value="ECO:0007669"/>
    <property type="project" value="InterPro"/>
</dbReference>